<gene>
    <name evidence="1" type="ORF">BACCIP111883_04039</name>
</gene>
<comment type="caution">
    <text evidence="1">The sequence shown here is derived from an EMBL/GenBank/DDBJ whole genome shotgun (WGS) entry which is preliminary data.</text>
</comment>
<accession>A0ABM8YTD3</accession>
<dbReference type="Proteomes" id="UP000789833">
    <property type="component" value="Unassembled WGS sequence"/>
</dbReference>
<evidence type="ECO:0000313" key="1">
    <source>
        <dbReference type="EMBL" id="CAG9623243.1"/>
    </source>
</evidence>
<protein>
    <submittedName>
        <fullName evidence="1">Uncharacterized protein</fullName>
    </submittedName>
</protein>
<keyword evidence="2" id="KW-1185">Reference proteome</keyword>
<sequence>MIVAGAWSWTIRKAEAPCSAPTSIRRGGEKVGFYLLDDSAYDLEGLGAGARQSEMRKAPVQRRTNFDLSQNLYLLIQQKSI</sequence>
<evidence type="ECO:0000313" key="2">
    <source>
        <dbReference type="Proteomes" id="UP000789833"/>
    </source>
</evidence>
<dbReference type="EMBL" id="CAKJTJ010000040">
    <property type="protein sequence ID" value="CAG9623243.1"/>
    <property type="molecule type" value="Genomic_DNA"/>
</dbReference>
<organism evidence="1 2">
    <name type="scientific">Sutcliffiella rhizosphaerae</name>
    <dbReference type="NCBI Taxonomy" id="2880967"/>
    <lineage>
        <taxon>Bacteria</taxon>
        <taxon>Bacillati</taxon>
        <taxon>Bacillota</taxon>
        <taxon>Bacilli</taxon>
        <taxon>Bacillales</taxon>
        <taxon>Bacillaceae</taxon>
        <taxon>Sutcliffiella</taxon>
    </lineage>
</organism>
<name>A0ABM8YTD3_9BACI</name>
<reference evidence="1 2" key="1">
    <citation type="submission" date="2021-10" db="EMBL/GenBank/DDBJ databases">
        <authorList>
            <person name="Criscuolo A."/>
        </authorList>
    </citation>
    <scope>NUCLEOTIDE SEQUENCE [LARGE SCALE GENOMIC DNA]</scope>
    <source>
        <strain evidence="2">CIP 111883</strain>
    </source>
</reference>
<proteinExistence type="predicted"/>